<dbReference type="Proteomes" id="UP000321291">
    <property type="component" value="Chromosome"/>
</dbReference>
<feature type="region of interest" description="Disordered" evidence="1">
    <location>
        <begin position="44"/>
        <end position="76"/>
    </location>
</feature>
<accession>A0A5B8VPE1</accession>
<evidence type="ECO:0008006" key="5">
    <source>
        <dbReference type="Google" id="ProtNLM"/>
    </source>
</evidence>
<dbReference type="OrthoDB" id="9987061at2"/>
<evidence type="ECO:0000313" key="4">
    <source>
        <dbReference type="Proteomes" id="UP000321291"/>
    </source>
</evidence>
<sequence>MRSRKFLTSLAIALAMGLLCTTQSCHDRYDEGSEEGHYDTVQQNRSNDRTMANQQHDGTLPPITDTATTVDSSMVK</sequence>
<evidence type="ECO:0000256" key="2">
    <source>
        <dbReference type="SAM" id="SignalP"/>
    </source>
</evidence>
<evidence type="ECO:0000313" key="3">
    <source>
        <dbReference type="EMBL" id="QEC73497.1"/>
    </source>
</evidence>
<keyword evidence="4" id="KW-1185">Reference proteome</keyword>
<feature type="compositionally biased region" description="Polar residues" evidence="1">
    <location>
        <begin position="65"/>
        <end position="76"/>
    </location>
</feature>
<reference evidence="3 4" key="1">
    <citation type="journal article" date="2017" name="Int. J. Syst. Evol. Microbiol.">
        <title>Arachidicoccus ginsenosidivorans sp. nov., with ginsenoside-converting activity isolated from ginseng cultivating soil.</title>
        <authorList>
            <person name="Siddiqi M.Z."/>
            <person name="Aslam Z."/>
            <person name="Im W.T."/>
        </authorList>
    </citation>
    <scope>NUCLEOTIDE SEQUENCE [LARGE SCALE GENOMIC DNA]</scope>
    <source>
        <strain evidence="3 4">Gsoil 809</strain>
    </source>
</reference>
<dbReference type="RefSeq" id="WP_146785999.1">
    <property type="nucleotide sequence ID" value="NZ_CP042434.1"/>
</dbReference>
<feature type="chain" id="PRO_5023107473" description="Secreted protein" evidence="2">
    <location>
        <begin position="27"/>
        <end position="76"/>
    </location>
</feature>
<keyword evidence="2" id="KW-0732">Signal</keyword>
<protein>
    <recommendedName>
        <fullName evidence="5">Secreted protein</fullName>
    </recommendedName>
</protein>
<organism evidence="3 4">
    <name type="scientific">Arachidicoccus ginsenosidivorans</name>
    <dbReference type="NCBI Taxonomy" id="496057"/>
    <lineage>
        <taxon>Bacteria</taxon>
        <taxon>Pseudomonadati</taxon>
        <taxon>Bacteroidota</taxon>
        <taxon>Chitinophagia</taxon>
        <taxon>Chitinophagales</taxon>
        <taxon>Chitinophagaceae</taxon>
        <taxon>Arachidicoccus</taxon>
    </lineage>
</organism>
<name>A0A5B8VPE1_9BACT</name>
<dbReference type="PROSITE" id="PS51257">
    <property type="entry name" value="PROKAR_LIPOPROTEIN"/>
    <property type="match status" value="1"/>
</dbReference>
<dbReference type="KEGG" id="agi:FSB73_19375"/>
<evidence type="ECO:0000256" key="1">
    <source>
        <dbReference type="SAM" id="MobiDB-lite"/>
    </source>
</evidence>
<feature type="signal peptide" evidence="2">
    <location>
        <begin position="1"/>
        <end position="26"/>
    </location>
</feature>
<dbReference type="AlphaFoldDB" id="A0A5B8VPE1"/>
<proteinExistence type="predicted"/>
<dbReference type="EMBL" id="CP042434">
    <property type="protein sequence ID" value="QEC73497.1"/>
    <property type="molecule type" value="Genomic_DNA"/>
</dbReference>
<feature type="compositionally biased region" description="Polar residues" evidence="1">
    <location>
        <begin position="44"/>
        <end position="57"/>
    </location>
</feature>
<gene>
    <name evidence="3" type="ORF">FSB73_19375</name>
</gene>